<evidence type="ECO:0000256" key="3">
    <source>
        <dbReference type="ARBA" id="ARBA00022700"/>
    </source>
</evidence>
<dbReference type="Ensembl" id="ENSPNAT00000015397.2">
    <property type="protein sequence ID" value="ENSPNAP00000009135.2"/>
    <property type="gene ID" value="ENSPNAG00000014688.2"/>
</dbReference>
<evidence type="ECO:0000313" key="11">
    <source>
        <dbReference type="Proteomes" id="UP001501920"/>
    </source>
</evidence>
<keyword evidence="5 6" id="KW-0727">SH2 domain</keyword>
<dbReference type="AlphaFoldDB" id="A0A3B4CCV6"/>
<evidence type="ECO:0000256" key="5">
    <source>
        <dbReference type="ARBA" id="ARBA00022999"/>
    </source>
</evidence>
<evidence type="ECO:0000313" key="10">
    <source>
        <dbReference type="Ensembl" id="ENSPNAP00000009135.2"/>
    </source>
</evidence>
<dbReference type="PROSITE" id="PS50225">
    <property type="entry name" value="SOCS"/>
    <property type="match status" value="1"/>
</dbReference>
<feature type="compositionally biased region" description="Pro residues" evidence="7">
    <location>
        <begin position="19"/>
        <end position="37"/>
    </location>
</feature>
<dbReference type="GO" id="GO:0016567">
    <property type="term" value="P:protein ubiquitination"/>
    <property type="evidence" value="ECO:0007669"/>
    <property type="project" value="UniProtKB-UniPathway"/>
</dbReference>
<dbReference type="SUPFAM" id="SSF158235">
    <property type="entry name" value="SOCS box-like"/>
    <property type="match status" value="1"/>
</dbReference>
<dbReference type="Pfam" id="PF00017">
    <property type="entry name" value="SH2"/>
    <property type="match status" value="1"/>
</dbReference>
<evidence type="ECO:0000256" key="1">
    <source>
        <dbReference type="ARBA" id="ARBA00004906"/>
    </source>
</evidence>
<evidence type="ECO:0000256" key="2">
    <source>
        <dbReference type="ARBA" id="ARBA00022604"/>
    </source>
</evidence>
<dbReference type="SUPFAM" id="SSF55550">
    <property type="entry name" value="SH2 domain"/>
    <property type="match status" value="1"/>
</dbReference>
<reference evidence="10 11" key="1">
    <citation type="submission" date="2020-10" db="EMBL/GenBank/DDBJ databases">
        <title>Pygocentrus nattereri (red-bellied piranha) genome, fPygNat1, primary haplotype.</title>
        <authorList>
            <person name="Myers G."/>
            <person name="Meyer A."/>
            <person name="Karagic N."/>
            <person name="Pippel M."/>
            <person name="Winkler S."/>
            <person name="Tracey A."/>
            <person name="Wood J."/>
            <person name="Formenti G."/>
            <person name="Howe K."/>
            <person name="Fedrigo O."/>
            <person name="Jarvis E.D."/>
        </authorList>
    </citation>
    <scope>NUCLEOTIDE SEQUENCE [LARGE SCALE GENOMIC DNA]</scope>
</reference>
<evidence type="ECO:0000256" key="4">
    <source>
        <dbReference type="ARBA" id="ARBA00022786"/>
    </source>
</evidence>
<dbReference type="GeneTree" id="ENSGT00940000167193"/>
<dbReference type="STRING" id="42514.ENSPNAP00000009135"/>
<evidence type="ECO:0000256" key="7">
    <source>
        <dbReference type="SAM" id="MobiDB-lite"/>
    </source>
</evidence>
<keyword evidence="3" id="KW-0734">Signal transduction inhibitor</keyword>
<dbReference type="GO" id="GO:0035556">
    <property type="term" value="P:intracellular signal transduction"/>
    <property type="evidence" value="ECO:0007669"/>
    <property type="project" value="InterPro"/>
</dbReference>
<keyword evidence="11" id="KW-1185">Reference proteome</keyword>
<reference evidence="10" key="2">
    <citation type="submission" date="2025-08" db="UniProtKB">
        <authorList>
            <consortium name="Ensembl"/>
        </authorList>
    </citation>
    <scope>IDENTIFICATION</scope>
</reference>
<dbReference type="SMART" id="SM00252">
    <property type="entry name" value="SH2"/>
    <property type="match status" value="1"/>
</dbReference>
<protein>
    <submittedName>
        <fullName evidence="10">Suppressor of cytokine signaling 1b</fullName>
    </submittedName>
</protein>
<name>A0A3B4CCV6_PYGNA</name>
<dbReference type="Proteomes" id="UP001501920">
    <property type="component" value="Chromosome 12"/>
</dbReference>
<dbReference type="PROSITE" id="PS50001">
    <property type="entry name" value="SH2"/>
    <property type="match status" value="1"/>
</dbReference>
<dbReference type="Gene3D" id="3.30.505.10">
    <property type="entry name" value="SH2 domain"/>
    <property type="match status" value="1"/>
</dbReference>
<dbReference type="Pfam" id="PF07525">
    <property type="entry name" value="SOCS_box"/>
    <property type="match status" value="1"/>
</dbReference>
<dbReference type="PANTHER" id="PTHR10155:SF4">
    <property type="entry name" value="SUPPRESSOR OF CYTOKINE SIGNALING 1"/>
    <property type="match status" value="1"/>
</dbReference>
<dbReference type="InterPro" id="IPR036036">
    <property type="entry name" value="SOCS_box-like_dom_sf"/>
</dbReference>
<dbReference type="GO" id="GO:0046854">
    <property type="term" value="P:phosphatidylinositol phosphate biosynthetic process"/>
    <property type="evidence" value="ECO:0007669"/>
    <property type="project" value="TreeGrafter"/>
</dbReference>
<reference evidence="10" key="3">
    <citation type="submission" date="2025-09" db="UniProtKB">
        <authorList>
            <consortium name="Ensembl"/>
        </authorList>
    </citation>
    <scope>IDENTIFICATION</scope>
</reference>
<dbReference type="Gene3D" id="1.10.750.20">
    <property type="entry name" value="SOCS box"/>
    <property type="match status" value="1"/>
</dbReference>
<proteinExistence type="predicted"/>
<dbReference type="GO" id="GO:0046935">
    <property type="term" value="F:1-phosphatidylinositol-3-kinase regulator activity"/>
    <property type="evidence" value="ECO:0007669"/>
    <property type="project" value="TreeGrafter"/>
</dbReference>
<dbReference type="InterPro" id="IPR001496">
    <property type="entry name" value="SOCS_box"/>
</dbReference>
<keyword evidence="4" id="KW-0833">Ubl conjugation pathway</keyword>
<dbReference type="OrthoDB" id="9937362at2759"/>
<evidence type="ECO:0000259" key="9">
    <source>
        <dbReference type="PROSITE" id="PS50225"/>
    </source>
</evidence>
<dbReference type="InterPro" id="IPR036860">
    <property type="entry name" value="SH2_dom_sf"/>
</dbReference>
<sequence>LNAPRMVQHNEPDHAAAPKGPPKPTEVPPAPPAPPTHFHPFRHAQDRSLITQAIQFLENSGFYWGPMDVDEAHVRLAGMPVGTFLIRDSTQTDVFFTLSYRAEVGPTSVRVLLKNEAFNLDGSKHTFPCLFALLEFYISSPKRSLKRPYRGAAPQTLQELSRRAVVRTFGRESVEGLPVSAGLKEFLNLYPFAI</sequence>
<dbReference type="InterPro" id="IPR000980">
    <property type="entry name" value="SH2"/>
</dbReference>
<feature type="domain" description="SOCS box" evidence="9">
    <location>
        <begin position="144"/>
        <end position="193"/>
    </location>
</feature>
<dbReference type="SMART" id="SM00969">
    <property type="entry name" value="SOCS_box"/>
    <property type="match status" value="1"/>
</dbReference>
<dbReference type="GO" id="GO:0009968">
    <property type="term" value="P:negative regulation of signal transduction"/>
    <property type="evidence" value="ECO:0007669"/>
    <property type="project" value="UniProtKB-KW"/>
</dbReference>
<dbReference type="OMA" id="CKLTVPY"/>
<dbReference type="PANTHER" id="PTHR10155">
    <property type="entry name" value="PHOSPHATIDYLINOSITOL 3-KINASE REGULATORY SUBUNIT"/>
    <property type="match status" value="1"/>
</dbReference>
<dbReference type="UniPathway" id="UPA00143"/>
<organism evidence="10 11">
    <name type="scientific">Pygocentrus nattereri</name>
    <name type="common">Red-bellied piranha</name>
    <dbReference type="NCBI Taxonomy" id="42514"/>
    <lineage>
        <taxon>Eukaryota</taxon>
        <taxon>Metazoa</taxon>
        <taxon>Chordata</taxon>
        <taxon>Craniata</taxon>
        <taxon>Vertebrata</taxon>
        <taxon>Euteleostomi</taxon>
        <taxon>Actinopterygii</taxon>
        <taxon>Neopterygii</taxon>
        <taxon>Teleostei</taxon>
        <taxon>Ostariophysi</taxon>
        <taxon>Characiformes</taxon>
        <taxon>Characoidei</taxon>
        <taxon>Pygocentrus</taxon>
    </lineage>
</organism>
<keyword evidence="2" id="KW-0341">Growth regulation</keyword>
<evidence type="ECO:0000259" key="8">
    <source>
        <dbReference type="PROSITE" id="PS50001"/>
    </source>
</evidence>
<comment type="pathway">
    <text evidence="1">Protein modification; protein ubiquitination.</text>
</comment>
<accession>A0A3B4CCV6</accession>
<feature type="region of interest" description="Disordered" evidence="7">
    <location>
        <begin position="1"/>
        <end position="40"/>
    </location>
</feature>
<feature type="domain" description="SH2" evidence="8">
    <location>
        <begin position="62"/>
        <end position="137"/>
    </location>
</feature>
<evidence type="ECO:0000256" key="6">
    <source>
        <dbReference type="PROSITE-ProRule" id="PRU00191"/>
    </source>
</evidence>
<dbReference type="GO" id="GO:0005942">
    <property type="term" value="C:phosphatidylinositol 3-kinase complex"/>
    <property type="evidence" value="ECO:0007669"/>
    <property type="project" value="TreeGrafter"/>
</dbReference>